<keyword evidence="1 2" id="KW-0732">Signal</keyword>
<dbReference type="Pfam" id="PF06477">
    <property type="entry name" value="DUF1091"/>
    <property type="match status" value="1"/>
</dbReference>
<dbReference type="RefSeq" id="XP_025477001.1">
    <property type="nucleotide sequence ID" value="XM_025626852.1"/>
</dbReference>
<dbReference type="PANTHER" id="PTHR20898:SF1">
    <property type="entry name" value="MD-2-RELATED LIPID-RECOGNITION DOMAIN-CONTAINING PROTEIN"/>
    <property type="match status" value="1"/>
</dbReference>
<dbReference type="Gene3D" id="2.70.220.10">
    <property type="entry name" value="Ganglioside GM2 activator"/>
    <property type="match status" value="1"/>
</dbReference>
<evidence type="ECO:0000256" key="2">
    <source>
        <dbReference type="SAM" id="SignalP"/>
    </source>
</evidence>
<dbReference type="EMBL" id="KZ821472">
    <property type="protein sequence ID" value="PYH31523.1"/>
    <property type="molecule type" value="Genomic_DNA"/>
</dbReference>
<gene>
    <name evidence="3" type="ORF">BO87DRAFT_418030</name>
</gene>
<dbReference type="AlphaFoldDB" id="A0A318YG94"/>
<dbReference type="PANTHER" id="PTHR20898">
    <property type="entry name" value="DAEDALUS ON 3-RELATED-RELATED"/>
    <property type="match status" value="1"/>
</dbReference>
<accession>A0A318YG94</accession>
<dbReference type="GeneID" id="37129308"/>
<feature type="chain" id="PRO_5016318782" evidence="2">
    <location>
        <begin position="27"/>
        <end position="201"/>
    </location>
</feature>
<keyword evidence="4" id="KW-1185">Reference proteome</keyword>
<sequence>MFPNPYLLSIPSGIFILALFITTSLAQTCPNDDSKNVIDFLDVELTANPPYSGPSFCDLDVDDEDDLIKINCQITIDKPLNSTCTASLQGYNRNRNGDWQPILNQTQQPLCEFMNQYSAVIADLSKYGNFPTKCPIQPGKVEIRGYYPDDCLLPENIPEGRLKFDLNIECEYDGEVMTVLEAELQENVKSESMGGSGPSAG</sequence>
<dbReference type="OrthoDB" id="10382393at2759"/>
<name>A0A318YG94_ASPNB</name>
<evidence type="ECO:0000313" key="4">
    <source>
        <dbReference type="Proteomes" id="UP000247647"/>
    </source>
</evidence>
<dbReference type="SMART" id="SM00697">
    <property type="entry name" value="DM8"/>
    <property type="match status" value="1"/>
</dbReference>
<organism evidence="3 4">
    <name type="scientific">Aspergillus neoniger (strain CBS 115656)</name>
    <dbReference type="NCBI Taxonomy" id="1448310"/>
    <lineage>
        <taxon>Eukaryota</taxon>
        <taxon>Fungi</taxon>
        <taxon>Dikarya</taxon>
        <taxon>Ascomycota</taxon>
        <taxon>Pezizomycotina</taxon>
        <taxon>Eurotiomycetes</taxon>
        <taxon>Eurotiomycetidae</taxon>
        <taxon>Eurotiales</taxon>
        <taxon>Aspergillaceae</taxon>
        <taxon>Aspergillus</taxon>
        <taxon>Aspergillus subgen. Circumdati</taxon>
    </lineage>
</organism>
<protein>
    <submittedName>
        <fullName evidence="3">Uncharacterized protein</fullName>
    </submittedName>
</protein>
<evidence type="ECO:0000256" key="1">
    <source>
        <dbReference type="ARBA" id="ARBA00022729"/>
    </source>
</evidence>
<dbReference type="Proteomes" id="UP000247647">
    <property type="component" value="Unassembled WGS sequence"/>
</dbReference>
<reference evidence="3" key="1">
    <citation type="submission" date="2016-12" db="EMBL/GenBank/DDBJ databases">
        <title>The genomes of Aspergillus section Nigri reveals drivers in fungal speciation.</title>
        <authorList>
            <consortium name="DOE Joint Genome Institute"/>
            <person name="Vesth T.C."/>
            <person name="Nybo J."/>
            <person name="Theobald S."/>
            <person name="Brandl J."/>
            <person name="Frisvad J.C."/>
            <person name="Nielsen K.F."/>
            <person name="Lyhne E.K."/>
            <person name="Kogle M.E."/>
            <person name="Kuo A."/>
            <person name="Riley R."/>
            <person name="Clum A."/>
            <person name="Nolan M."/>
            <person name="Lipzen A."/>
            <person name="Salamov A."/>
            <person name="Henrissat B."/>
            <person name="Wiebenga A."/>
            <person name="De Vries R.P."/>
            <person name="Grigoriev I.V."/>
            <person name="Mortensen U.H."/>
            <person name="Andersen M.R."/>
            <person name="Baker S.E."/>
        </authorList>
    </citation>
    <scope>NUCLEOTIDE SEQUENCE [LARGE SCALE GENOMIC DNA]</scope>
    <source>
        <strain evidence="3">CBS 115656</strain>
    </source>
</reference>
<proteinExistence type="predicted"/>
<dbReference type="InterPro" id="IPR036846">
    <property type="entry name" value="GM2-AP_sf"/>
</dbReference>
<feature type="signal peptide" evidence="2">
    <location>
        <begin position="1"/>
        <end position="26"/>
    </location>
</feature>
<dbReference type="InterPro" id="IPR010512">
    <property type="entry name" value="DUF1091"/>
</dbReference>
<evidence type="ECO:0000313" key="3">
    <source>
        <dbReference type="EMBL" id="PYH31523.1"/>
    </source>
</evidence>